<accession>A0AC59YZ22</accession>
<organism evidence="1 2">
    <name type="scientific">Rangifer tarandus platyrhynchus</name>
    <name type="common">Svalbard reindeer</name>
    <dbReference type="NCBI Taxonomy" id="3082113"/>
    <lineage>
        <taxon>Eukaryota</taxon>
        <taxon>Metazoa</taxon>
        <taxon>Chordata</taxon>
        <taxon>Craniata</taxon>
        <taxon>Vertebrata</taxon>
        <taxon>Euteleostomi</taxon>
        <taxon>Mammalia</taxon>
        <taxon>Eutheria</taxon>
        <taxon>Laurasiatheria</taxon>
        <taxon>Artiodactyla</taxon>
        <taxon>Ruminantia</taxon>
        <taxon>Pecora</taxon>
        <taxon>Cervidae</taxon>
        <taxon>Odocoileinae</taxon>
        <taxon>Rangifer</taxon>
    </lineage>
</organism>
<name>A0AC59YZ22_RANTA</name>
<evidence type="ECO:0000313" key="2">
    <source>
        <dbReference type="Proteomes" id="UP001162501"/>
    </source>
</evidence>
<reference evidence="1" key="2">
    <citation type="submission" date="2025-03" db="EMBL/GenBank/DDBJ databases">
        <authorList>
            <consortium name="ELIXIR-Norway"/>
            <consortium name="Elixir Norway"/>
        </authorList>
    </citation>
    <scope>NUCLEOTIDE SEQUENCE</scope>
</reference>
<reference evidence="1" key="1">
    <citation type="submission" date="2023-05" db="EMBL/GenBank/DDBJ databases">
        <authorList>
            <consortium name="ELIXIR-Norway"/>
        </authorList>
    </citation>
    <scope>NUCLEOTIDE SEQUENCE</scope>
</reference>
<protein>
    <submittedName>
        <fullName evidence="1">Uncharacterized protein</fullName>
    </submittedName>
</protein>
<proteinExistence type="predicted"/>
<evidence type="ECO:0000313" key="1">
    <source>
        <dbReference type="EMBL" id="CAN0096555.1"/>
    </source>
</evidence>
<sequence>MRTTLGKPVNDKGPIDTCAENILGQPGILARLPSEEAEYQPSENLHQSSSRLHLAHHHEHKTSLECCSHTSACTQRTRKRG</sequence>
<dbReference type="Proteomes" id="UP001162501">
    <property type="component" value="Chromosome 21"/>
</dbReference>
<gene>
    <name evidence="1" type="ORF">MRATA1EN22A_LOCUS11979</name>
</gene>
<dbReference type="EMBL" id="OX596105">
    <property type="protein sequence ID" value="CAN0096555.1"/>
    <property type="molecule type" value="Genomic_DNA"/>
</dbReference>